<sequence length="324" mass="32726">MRIPHATLAVALTLPIVAGTAVPALAAPADVRVRVEGVAGTLFDRVVRTDGRTLQAASDRAARRCDGTNLGANPAPGPTATAAAVDAIESLGHGFDGTWTPGFDDYFITRFGAERDGGDHWWGILVNRVFTPVGGCQFQVRGGDEVLWVNDAFSARPFLWLDGPAGANVPATVALGQPLTVTVTATRSSTESDQTSGPPYAGALVTAVDAGGQPAAGVVATAASDADGRATVTFAVPGWQRLKARAGGLAPSGRPAAIASNSVDVCVEAVPGAGCAGSPPSQQPIVPERLRPTPPAPTPPAPQPPGPPPGATPQPDATPVKSGR</sequence>
<gene>
    <name evidence="3" type="ORF">R7226_31115</name>
</gene>
<feature type="non-terminal residue" evidence="3">
    <location>
        <position position="324"/>
    </location>
</feature>
<keyword evidence="4" id="KW-1185">Reference proteome</keyword>
<dbReference type="RefSeq" id="WP_318601444.1">
    <property type="nucleotide sequence ID" value="NZ_JAWSTH010000197.1"/>
</dbReference>
<evidence type="ECO:0000256" key="1">
    <source>
        <dbReference type="SAM" id="MobiDB-lite"/>
    </source>
</evidence>
<keyword evidence="2" id="KW-0732">Signal</keyword>
<accession>A0ABU4I2C7</accession>
<reference evidence="4" key="1">
    <citation type="submission" date="2023-07" db="EMBL/GenBank/DDBJ databases">
        <title>Conexibacter stalactiti sp. nov., isolated from stalactites in a lava cave and emended description of the genus Conexibacter.</title>
        <authorList>
            <person name="Lee S.D."/>
        </authorList>
    </citation>
    <scope>NUCLEOTIDE SEQUENCE [LARGE SCALE GENOMIC DNA]</scope>
    <source>
        <strain evidence="4">KCTC 39840</strain>
    </source>
</reference>
<dbReference type="EMBL" id="JAWSTH010000197">
    <property type="protein sequence ID" value="MDW5598850.1"/>
    <property type="molecule type" value="Genomic_DNA"/>
</dbReference>
<feature type="chain" id="PRO_5046746975" evidence="2">
    <location>
        <begin position="27"/>
        <end position="324"/>
    </location>
</feature>
<dbReference type="SUPFAM" id="SSF49478">
    <property type="entry name" value="Cna protein B-type domain"/>
    <property type="match status" value="1"/>
</dbReference>
<feature type="region of interest" description="Disordered" evidence="1">
    <location>
        <begin position="273"/>
        <end position="324"/>
    </location>
</feature>
<dbReference type="Proteomes" id="UP001284601">
    <property type="component" value="Unassembled WGS sequence"/>
</dbReference>
<organism evidence="3 4">
    <name type="scientific">Conexibacter stalactiti</name>
    <dbReference type="NCBI Taxonomy" id="1940611"/>
    <lineage>
        <taxon>Bacteria</taxon>
        <taxon>Bacillati</taxon>
        <taxon>Actinomycetota</taxon>
        <taxon>Thermoleophilia</taxon>
        <taxon>Solirubrobacterales</taxon>
        <taxon>Conexibacteraceae</taxon>
        <taxon>Conexibacter</taxon>
    </lineage>
</organism>
<comment type="caution">
    <text evidence="3">The sequence shown here is derived from an EMBL/GenBank/DDBJ whole genome shotgun (WGS) entry which is preliminary data.</text>
</comment>
<feature type="compositionally biased region" description="Low complexity" evidence="1">
    <location>
        <begin position="313"/>
        <end position="324"/>
    </location>
</feature>
<feature type="signal peptide" evidence="2">
    <location>
        <begin position="1"/>
        <end position="26"/>
    </location>
</feature>
<feature type="compositionally biased region" description="Pro residues" evidence="1">
    <location>
        <begin position="292"/>
        <end position="312"/>
    </location>
</feature>
<evidence type="ECO:0000313" key="4">
    <source>
        <dbReference type="Proteomes" id="UP001284601"/>
    </source>
</evidence>
<evidence type="ECO:0000313" key="3">
    <source>
        <dbReference type="EMBL" id="MDW5598850.1"/>
    </source>
</evidence>
<protein>
    <submittedName>
        <fullName evidence="3">Carboxypeptidase-like regulatory domain-containing protein</fullName>
    </submittedName>
</protein>
<name>A0ABU4I2C7_9ACTN</name>
<proteinExistence type="predicted"/>
<evidence type="ECO:0000256" key="2">
    <source>
        <dbReference type="SAM" id="SignalP"/>
    </source>
</evidence>